<sequence>MKVKKSEQHPAASSEWFIWLNHPAGASNCTKFTVKVPSLLELTYMNTYFGEDDDDDRSLVIDTPCLIDIDIFDTLGHSCSIEYMPRLIMASVSVELKLVDKFLKCLSSIEYLKLDPVDSTMAPWCNVVYTLLIECRIYPYSSWSGASLGGFAL</sequence>
<dbReference type="EMBL" id="CACVBM020001718">
    <property type="protein sequence ID" value="CAA7058334.1"/>
    <property type="molecule type" value="Genomic_DNA"/>
</dbReference>
<evidence type="ECO:0000313" key="1">
    <source>
        <dbReference type="EMBL" id="CAA7058334.1"/>
    </source>
</evidence>
<organism evidence="1 2">
    <name type="scientific">Microthlaspi erraticum</name>
    <dbReference type="NCBI Taxonomy" id="1685480"/>
    <lineage>
        <taxon>Eukaryota</taxon>
        <taxon>Viridiplantae</taxon>
        <taxon>Streptophyta</taxon>
        <taxon>Embryophyta</taxon>
        <taxon>Tracheophyta</taxon>
        <taxon>Spermatophyta</taxon>
        <taxon>Magnoliopsida</taxon>
        <taxon>eudicotyledons</taxon>
        <taxon>Gunneridae</taxon>
        <taxon>Pentapetalae</taxon>
        <taxon>rosids</taxon>
        <taxon>malvids</taxon>
        <taxon>Brassicales</taxon>
        <taxon>Brassicaceae</taxon>
        <taxon>Coluteocarpeae</taxon>
        <taxon>Microthlaspi</taxon>
    </lineage>
</organism>
<evidence type="ECO:0000313" key="2">
    <source>
        <dbReference type="Proteomes" id="UP000467841"/>
    </source>
</evidence>
<keyword evidence="2" id="KW-1185">Reference proteome</keyword>
<gene>
    <name evidence="1" type="ORF">MERR_LOCUS45570</name>
</gene>
<proteinExistence type="predicted"/>
<name>A0A6D2KYD7_9BRAS</name>
<accession>A0A6D2KYD7</accession>
<reference evidence="1" key="1">
    <citation type="submission" date="2020-01" db="EMBL/GenBank/DDBJ databases">
        <authorList>
            <person name="Mishra B."/>
        </authorList>
    </citation>
    <scope>NUCLEOTIDE SEQUENCE [LARGE SCALE GENOMIC DNA]</scope>
</reference>
<comment type="caution">
    <text evidence="1">The sequence shown here is derived from an EMBL/GenBank/DDBJ whole genome shotgun (WGS) entry which is preliminary data.</text>
</comment>
<protein>
    <recommendedName>
        <fullName evidence="3">FBD domain-containing protein</fullName>
    </recommendedName>
</protein>
<dbReference type="Proteomes" id="UP000467841">
    <property type="component" value="Unassembled WGS sequence"/>
</dbReference>
<evidence type="ECO:0008006" key="3">
    <source>
        <dbReference type="Google" id="ProtNLM"/>
    </source>
</evidence>
<dbReference type="AlphaFoldDB" id="A0A6D2KYD7"/>